<sequence>MDSVLLSWTSPPANGSQGVVDGWMPPGRPLQDAERRQGPDSARAGGPAQERLPPEEDASYAGRWLRYTSFVVTLAVTMSATLFTVPLALMAGVGTCPHGCLSLAKDLRFSLNESVHPCDDFYWHVCGGWESTEVRHLSPLSRYKSRFSRSIVNHILLDHIPKRPTTARGRAAGFLFRCLSRTEKENVTSFTAFLNELGLPWPSKSSATRFQLLDTLVRASLQLGMPMFWVFYVGRHPSRPSENTIYMTLEPRFGQWIRDIEALAADGKRTTTSGAAPRSSAAQQVLQTHAEIVELVLRFWGKGSVPQYHSLSDPDLRRAVNGYLPDDSQLWPVDEIVNMQPEFFARLDATHLRKAGYQERFNCSSARTMLEDMNRQSSADDYRFSKCVDALETLMPLVKWQLHRDAQRTSSPPERTPKLVASLVSRLGANAFNMTNTWQMIDNAFAYLPNDTQGPFFEMYQTYAKATVAFFKQSLRRPANSIYHVPGIASIKLYQAMVGREVTVPHFLTSWPLYEPWHPPSVLSALAGIYATTQVLSLLRFAMYYDSRFRAYGLKNIPPGPRALGEDVYRFENVLRASGILSDASDHEFRVLYEVSIAAHTASHMPESADWRPLSADPSLSAATPEGKQNSFWSFKPQQLFFYLACFVHCGAWARERDTKGPSTLEDRQPPVIG</sequence>
<dbReference type="Gene3D" id="3.40.390.10">
    <property type="entry name" value="Collagenase (Catalytic Domain)"/>
    <property type="match status" value="1"/>
</dbReference>
<gene>
    <name evidence="5" type="ORF">HPB52_002592</name>
</gene>
<keyword evidence="3" id="KW-0472">Membrane</keyword>
<keyword evidence="3" id="KW-1133">Transmembrane helix</keyword>
<evidence type="ECO:0000313" key="5">
    <source>
        <dbReference type="EMBL" id="KAH7967811.1"/>
    </source>
</evidence>
<dbReference type="InterPro" id="IPR042089">
    <property type="entry name" value="Peptidase_M13_dom_2"/>
</dbReference>
<dbReference type="GO" id="GO:0005886">
    <property type="term" value="C:plasma membrane"/>
    <property type="evidence" value="ECO:0007669"/>
    <property type="project" value="TreeGrafter"/>
</dbReference>
<proteinExistence type="inferred from homology"/>
<dbReference type="SUPFAM" id="SSF55486">
    <property type="entry name" value="Metalloproteases ('zincins'), catalytic domain"/>
    <property type="match status" value="1"/>
</dbReference>
<protein>
    <recommendedName>
        <fullName evidence="4">Peptidase M13 N-terminal domain-containing protein</fullName>
    </recommendedName>
</protein>
<dbReference type="InterPro" id="IPR024079">
    <property type="entry name" value="MetalloPept_cat_dom_sf"/>
</dbReference>
<dbReference type="PANTHER" id="PTHR11733">
    <property type="entry name" value="ZINC METALLOPROTEASE FAMILY M13 NEPRILYSIN-RELATED"/>
    <property type="match status" value="1"/>
</dbReference>
<dbReference type="GO" id="GO:0004222">
    <property type="term" value="F:metalloendopeptidase activity"/>
    <property type="evidence" value="ECO:0007669"/>
    <property type="project" value="InterPro"/>
</dbReference>
<feature type="transmembrane region" description="Helical" evidence="3">
    <location>
        <begin position="70"/>
        <end position="93"/>
    </location>
</feature>
<dbReference type="Pfam" id="PF05649">
    <property type="entry name" value="Peptidase_M13_N"/>
    <property type="match status" value="1"/>
</dbReference>
<evidence type="ECO:0000256" key="2">
    <source>
        <dbReference type="SAM" id="MobiDB-lite"/>
    </source>
</evidence>
<comment type="caution">
    <text evidence="5">The sequence shown here is derived from an EMBL/GenBank/DDBJ whole genome shotgun (WGS) entry which is preliminary data.</text>
</comment>
<evidence type="ECO:0000259" key="4">
    <source>
        <dbReference type="Pfam" id="PF05649"/>
    </source>
</evidence>
<dbReference type="InterPro" id="IPR008753">
    <property type="entry name" value="Peptidase_M13_N"/>
</dbReference>
<dbReference type="InterPro" id="IPR000718">
    <property type="entry name" value="Peptidase_M13"/>
</dbReference>
<evidence type="ECO:0000256" key="1">
    <source>
        <dbReference type="ARBA" id="ARBA00007357"/>
    </source>
</evidence>
<dbReference type="GO" id="GO:0016485">
    <property type="term" value="P:protein processing"/>
    <property type="evidence" value="ECO:0007669"/>
    <property type="project" value="TreeGrafter"/>
</dbReference>
<accession>A0A9D4Q548</accession>
<feature type="region of interest" description="Disordered" evidence="2">
    <location>
        <begin position="1"/>
        <end position="55"/>
    </location>
</feature>
<dbReference type="AlphaFoldDB" id="A0A9D4Q548"/>
<dbReference type="Proteomes" id="UP000821837">
    <property type="component" value="Unassembled WGS sequence"/>
</dbReference>
<evidence type="ECO:0000313" key="6">
    <source>
        <dbReference type="Proteomes" id="UP000821837"/>
    </source>
</evidence>
<organism evidence="5 6">
    <name type="scientific">Rhipicephalus sanguineus</name>
    <name type="common">Brown dog tick</name>
    <name type="synonym">Ixodes sanguineus</name>
    <dbReference type="NCBI Taxonomy" id="34632"/>
    <lineage>
        <taxon>Eukaryota</taxon>
        <taxon>Metazoa</taxon>
        <taxon>Ecdysozoa</taxon>
        <taxon>Arthropoda</taxon>
        <taxon>Chelicerata</taxon>
        <taxon>Arachnida</taxon>
        <taxon>Acari</taxon>
        <taxon>Parasitiformes</taxon>
        <taxon>Ixodida</taxon>
        <taxon>Ixodoidea</taxon>
        <taxon>Ixodidae</taxon>
        <taxon>Rhipicephalinae</taxon>
        <taxon>Rhipicephalus</taxon>
        <taxon>Rhipicephalus</taxon>
    </lineage>
</organism>
<feature type="compositionally biased region" description="Polar residues" evidence="2">
    <location>
        <begin position="1"/>
        <end position="17"/>
    </location>
</feature>
<dbReference type="EMBL" id="JABSTV010001248">
    <property type="protein sequence ID" value="KAH7967811.1"/>
    <property type="molecule type" value="Genomic_DNA"/>
</dbReference>
<dbReference type="Gene3D" id="1.10.1380.10">
    <property type="entry name" value="Neutral endopeptidase , domain2"/>
    <property type="match status" value="1"/>
</dbReference>
<feature type="domain" description="Peptidase M13 N-terminal" evidence="4">
    <location>
        <begin position="117"/>
        <end position="248"/>
    </location>
</feature>
<dbReference type="PANTHER" id="PTHR11733:SF241">
    <property type="entry name" value="GH26575P-RELATED"/>
    <property type="match status" value="1"/>
</dbReference>
<evidence type="ECO:0000256" key="3">
    <source>
        <dbReference type="SAM" id="Phobius"/>
    </source>
</evidence>
<reference evidence="5" key="2">
    <citation type="submission" date="2021-09" db="EMBL/GenBank/DDBJ databases">
        <authorList>
            <person name="Jia N."/>
            <person name="Wang J."/>
            <person name="Shi W."/>
            <person name="Du L."/>
            <person name="Sun Y."/>
            <person name="Zhan W."/>
            <person name="Jiang J."/>
            <person name="Wang Q."/>
            <person name="Zhang B."/>
            <person name="Ji P."/>
            <person name="Sakyi L.B."/>
            <person name="Cui X."/>
            <person name="Yuan T."/>
            <person name="Jiang B."/>
            <person name="Yang W."/>
            <person name="Lam T.T.-Y."/>
            <person name="Chang Q."/>
            <person name="Ding S."/>
            <person name="Wang X."/>
            <person name="Zhu J."/>
            <person name="Ruan X."/>
            <person name="Zhao L."/>
            <person name="Wei J."/>
            <person name="Que T."/>
            <person name="Du C."/>
            <person name="Cheng J."/>
            <person name="Dai P."/>
            <person name="Han X."/>
            <person name="Huang E."/>
            <person name="Gao Y."/>
            <person name="Liu J."/>
            <person name="Shao H."/>
            <person name="Ye R."/>
            <person name="Li L."/>
            <person name="Wei W."/>
            <person name="Wang X."/>
            <person name="Wang C."/>
            <person name="Huo Q."/>
            <person name="Li W."/>
            <person name="Guo W."/>
            <person name="Chen H."/>
            <person name="Chen S."/>
            <person name="Zhou L."/>
            <person name="Zhou L."/>
            <person name="Ni X."/>
            <person name="Tian J."/>
            <person name="Zhou Y."/>
            <person name="Sheng Y."/>
            <person name="Liu T."/>
            <person name="Pan Y."/>
            <person name="Xia L."/>
            <person name="Li J."/>
            <person name="Zhao F."/>
            <person name="Cao W."/>
        </authorList>
    </citation>
    <scope>NUCLEOTIDE SEQUENCE</scope>
    <source>
        <strain evidence="5">Rsan-2018</strain>
        <tissue evidence="5">Larvae</tissue>
    </source>
</reference>
<keyword evidence="6" id="KW-1185">Reference proteome</keyword>
<dbReference type="PROSITE" id="PS51885">
    <property type="entry name" value="NEPRILYSIN"/>
    <property type="match status" value="1"/>
</dbReference>
<reference evidence="5" key="1">
    <citation type="journal article" date="2020" name="Cell">
        <title>Large-Scale Comparative Analyses of Tick Genomes Elucidate Their Genetic Diversity and Vector Capacities.</title>
        <authorList>
            <consortium name="Tick Genome and Microbiome Consortium (TIGMIC)"/>
            <person name="Jia N."/>
            <person name="Wang J."/>
            <person name="Shi W."/>
            <person name="Du L."/>
            <person name="Sun Y."/>
            <person name="Zhan W."/>
            <person name="Jiang J.F."/>
            <person name="Wang Q."/>
            <person name="Zhang B."/>
            <person name="Ji P."/>
            <person name="Bell-Sakyi L."/>
            <person name="Cui X.M."/>
            <person name="Yuan T.T."/>
            <person name="Jiang B.G."/>
            <person name="Yang W.F."/>
            <person name="Lam T.T."/>
            <person name="Chang Q.C."/>
            <person name="Ding S.J."/>
            <person name="Wang X.J."/>
            <person name="Zhu J.G."/>
            <person name="Ruan X.D."/>
            <person name="Zhao L."/>
            <person name="Wei J.T."/>
            <person name="Ye R.Z."/>
            <person name="Que T.C."/>
            <person name="Du C.H."/>
            <person name="Zhou Y.H."/>
            <person name="Cheng J.X."/>
            <person name="Dai P.F."/>
            <person name="Guo W.B."/>
            <person name="Han X.H."/>
            <person name="Huang E.J."/>
            <person name="Li L.F."/>
            <person name="Wei W."/>
            <person name="Gao Y.C."/>
            <person name="Liu J.Z."/>
            <person name="Shao H.Z."/>
            <person name="Wang X."/>
            <person name="Wang C.C."/>
            <person name="Yang T.C."/>
            <person name="Huo Q.B."/>
            <person name="Li W."/>
            <person name="Chen H.Y."/>
            <person name="Chen S.E."/>
            <person name="Zhou L.G."/>
            <person name="Ni X.B."/>
            <person name="Tian J.H."/>
            <person name="Sheng Y."/>
            <person name="Liu T."/>
            <person name="Pan Y.S."/>
            <person name="Xia L.Y."/>
            <person name="Li J."/>
            <person name="Zhao F."/>
            <person name="Cao W.C."/>
        </authorList>
    </citation>
    <scope>NUCLEOTIDE SEQUENCE</scope>
    <source>
        <strain evidence="5">Rsan-2018</strain>
    </source>
</reference>
<comment type="similarity">
    <text evidence="1">Belongs to the peptidase M13 family.</text>
</comment>
<keyword evidence="3" id="KW-0812">Transmembrane</keyword>
<name>A0A9D4Q548_RHISA</name>
<dbReference type="VEuPathDB" id="VectorBase:RSAN_031543"/>